<dbReference type="Gene3D" id="3.30.1690.10">
    <property type="entry name" value="TcpA-like pilin"/>
    <property type="match status" value="1"/>
</dbReference>
<evidence type="ECO:0000313" key="4">
    <source>
        <dbReference type="Proteomes" id="UP000033618"/>
    </source>
</evidence>
<keyword evidence="1" id="KW-1133">Transmembrane helix</keyword>
<evidence type="ECO:0000259" key="2">
    <source>
        <dbReference type="Pfam" id="PF08805"/>
    </source>
</evidence>
<feature type="transmembrane region" description="Helical" evidence="1">
    <location>
        <begin position="20"/>
        <end position="37"/>
    </location>
</feature>
<keyword evidence="4" id="KW-1185">Reference proteome</keyword>
<feature type="domain" description="Type 4 secretion system PilS N-terminal" evidence="2">
    <location>
        <begin position="45"/>
        <end position="178"/>
    </location>
</feature>
<reference evidence="3 4" key="1">
    <citation type="submission" date="2015-03" db="EMBL/GenBank/DDBJ databases">
        <title>Draft Genome Sequence of Burkholderia andropogonis type strain ICMP2807, isolated from Sorghum bicolor.</title>
        <authorList>
            <person name="Lopes-Santos L."/>
            <person name="Castro D.B."/>
            <person name="Ottoboni L.M."/>
            <person name="Park D."/>
            <person name="Weirc B.S."/>
            <person name="Destefano S.A."/>
        </authorList>
    </citation>
    <scope>NUCLEOTIDE SEQUENCE [LARGE SCALE GENOMIC DNA]</scope>
    <source>
        <strain evidence="3 4">ICMP2807</strain>
    </source>
</reference>
<proteinExistence type="predicted"/>
<protein>
    <recommendedName>
        <fullName evidence="2">Type 4 secretion system PilS N-terminal domain-containing protein</fullName>
    </recommendedName>
</protein>
<dbReference type="InterPro" id="IPR014911">
    <property type="entry name" value="PilS_N"/>
</dbReference>
<evidence type="ECO:0000313" key="3">
    <source>
        <dbReference type="EMBL" id="KKB62776.1"/>
    </source>
</evidence>
<dbReference type="AlphaFoldDB" id="A0A0F5JY17"/>
<dbReference type="Proteomes" id="UP000033618">
    <property type="component" value="Unassembled WGS sequence"/>
</dbReference>
<gene>
    <name evidence="3" type="ORF">WM40_15540</name>
</gene>
<evidence type="ECO:0000256" key="1">
    <source>
        <dbReference type="SAM" id="Phobius"/>
    </source>
</evidence>
<dbReference type="PATRIC" id="fig|28092.6.peg.3668"/>
<accession>A0A0F5JY17</accession>
<comment type="caution">
    <text evidence="3">The sequence shown here is derived from an EMBL/GenBank/DDBJ whole genome shotgun (WGS) entry which is preliminary data.</text>
</comment>
<dbReference type="InterPro" id="IPR045584">
    <property type="entry name" value="Pilin-like"/>
</dbReference>
<keyword evidence="1" id="KW-0812">Transmembrane</keyword>
<dbReference type="Pfam" id="PF08805">
    <property type="entry name" value="PilS"/>
    <property type="match status" value="1"/>
</dbReference>
<organism evidence="3 4">
    <name type="scientific">Robbsia andropogonis</name>
    <dbReference type="NCBI Taxonomy" id="28092"/>
    <lineage>
        <taxon>Bacteria</taxon>
        <taxon>Pseudomonadati</taxon>
        <taxon>Pseudomonadota</taxon>
        <taxon>Betaproteobacteria</taxon>
        <taxon>Burkholderiales</taxon>
        <taxon>Burkholderiaceae</taxon>
        <taxon>Robbsia</taxon>
    </lineage>
</organism>
<dbReference type="EMBL" id="LAQU01000016">
    <property type="protein sequence ID" value="KKB62776.1"/>
    <property type="molecule type" value="Genomic_DNA"/>
</dbReference>
<name>A0A0F5JY17_9BURK</name>
<keyword evidence="1" id="KW-0472">Membrane</keyword>
<dbReference type="SUPFAM" id="SSF54523">
    <property type="entry name" value="Pili subunits"/>
    <property type="match status" value="1"/>
</dbReference>
<sequence>MQHRASYRVRQRGASLLEAVAYLGVAAIVVIGAIALLRSSFSSASANGLSEQVNAIQSGVKKLYMGQGAGYSGISIGVLASAGGLPSTLTTTTSGTDSSATTVSNAWGGTVELTAASSNNGFNIIYTQVPQDVCINALTSGGSWSSITVNSETISTFPVSPSVAASDCTTENSITWVSI</sequence>